<keyword evidence="3" id="KW-1185">Reference proteome</keyword>
<feature type="compositionally biased region" description="Polar residues" evidence="1">
    <location>
        <begin position="1"/>
        <end position="10"/>
    </location>
</feature>
<accession>A0A0C9MDF0</accession>
<feature type="region of interest" description="Disordered" evidence="1">
    <location>
        <begin position="1"/>
        <end position="25"/>
    </location>
</feature>
<proteinExistence type="predicted"/>
<organism evidence="2">
    <name type="scientific">Mucor ambiguus</name>
    <dbReference type="NCBI Taxonomy" id="91626"/>
    <lineage>
        <taxon>Eukaryota</taxon>
        <taxon>Fungi</taxon>
        <taxon>Fungi incertae sedis</taxon>
        <taxon>Mucoromycota</taxon>
        <taxon>Mucoromycotina</taxon>
        <taxon>Mucoromycetes</taxon>
        <taxon>Mucorales</taxon>
        <taxon>Mucorineae</taxon>
        <taxon>Mucoraceae</taxon>
        <taxon>Mucor</taxon>
    </lineage>
</organism>
<reference evidence="2" key="1">
    <citation type="submission" date="2014-09" db="EMBL/GenBank/DDBJ databases">
        <title>Draft genome sequence of an oleaginous Mucoromycotina fungus Mucor ambiguus NBRC6742.</title>
        <authorList>
            <person name="Takeda I."/>
            <person name="Yamane N."/>
            <person name="Morita T."/>
            <person name="Tamano K."/>
            <person name="Machida M."/>
            <person name="Baker S."/>
            <person name="Koike H."/>
        </authorList>
    </citation>
    <scope>NUCLEOTIDE SEQUENCE</scope>
    <source>
        <strain evidence="2">NBRC 6742</strain>
    </source>
</reference>
<name>A0A0C9MDF0_9FUNG</name>
<protein>
    <submittedName>
        <fullName evidence="2">Uncharacterized protein</fullName>
    </submittedName>
</protein>
<dbReference type="EMBL" id="DF836505">
    <property type="protein sequence ID" value="GAN08661.1"/>
    <property type="molecule type" value="Genomic_DNA"/>
</dbReference>
<evidence type="ECO:0000313" key="3">
    <source>
        <dbReference type="Proteomes" id="UP000053815"/>
    </source>
</evidence>
<dbReference type="AlphaFoldDB" id="A0A0C9MDF0"/>
<sequence length="132" mass="14583">MSKFPSNSNGADDPSPQRKPYTSCKQFGRMGGYRQSCPKNLRNKQALANSIANRLHDLPSDARSSTNVSFEDENEGYAVDSRVVDNNNGTANVAEAKVINDHGEEEAIDDVALLPAAKYSKNWIHLRSYFSC</sequence>
<evidence type="ECO:0000256" key="1">
    <source>
        <dbReference type="SAM" id="MobiDB-lite"/>
    </source>
</evidence>
<evidence type="ECO:0000313" key="2">
    <source>
        <dbReference type="EMBL" id="GAN08661.1"/>
    </source>
</evidence>
<dbReference type="Proteomes" id="UP000053815">
    <property type="component" value="Unassembled WGS sequence"/>
</dbReference>
<gene>
    <name evidence="2" type="ORF">MAM1_0216c08176</name>
</gene>